<dbReference type="Proteomes" id="UP000242972">
    <property type="component" value="Unassembled WGS sequence"/>
</dbReference>
<accession>A0A2T2XI97</accession>
<dbReference type="AlphaFoldDB" id="A0A2T2XI97"/>
<organism evidence="2 3">
    <name type="scientific">Sulfobacillus benefaciens</name>
    <dbReference type="NCBI Taxonomy" id="453960"/>
    <lineage>
        <taxon>Bacteria</taxon>
        <taxon>Bacillati</taxon>
        <taxon>Bacillota</taxon>
        <taxon>Clostridia</taxon>
        <taxon>Eubacteriales</taxon>
        <taxon>Clostridiales Family XVII. Incertae Sedis</taxon>
        <taxon>Sulfobacillus</taxon>
    </lineage>
</organism>
<evidence type="ECO:0000313" key="2">
    <source>
        <dbReference type="EMBL" id="PSR34231.1"/>
    </source>
</evidence>
<protein>
    <recommendedName>
        <fullName evidence="1">DUF5615 domain-containing protein</fullName>
    </recommendedName>
</protein>
<gene>
    <name evidence="2" type="ORF">C7B46_06690</name>
</gene>
<dbReference type="EMBL" id="PXYW01000011">
    <property type="protein sequence ID" value="PSR34231.1"/>
    <property type="molecule type" value="Genomic_DNA"/>
</dbReference>
<reference evidence="2 3" key="1">
    <citation type="journal article" date="2014" name="BMC Genomics">
        <title>Comparison of environmental and isolate Sulfobacillus genomes reveals diverse carbon, sulfur, nitrogen, and hydrogen metabolisms.</title>
        <authorList>
            <person name="Justice N.B."/>
            <person name="Norman A."/>
            <person name="Brown C.T."/>
            <person name="Singh A."/>
            <person name="Thomas B.C."/>
            <person name="Banfield J.F."/>
        </authorList>
    </citation>
    <scope>NUCLEOTIDE SEQUENCE [LARGE SCALE GENOMIC DNA]</scope>
    <source>
        <strain evidence="2">AMDSBA4</strain>
    </source>
</reference>
<dbReference type="InterPro" id="IPR041049">
    <property type="entry name" value="DUF5615"/>
</dbReference>
<sequence>MRFKLDENMPVAVAEILRDSGYDAETVYSEAISGISDPDLLDLCRHEHRILLTLDLDFANIVDYPGGSYPGIVIFRLNSVGPDAVLVAVRRWLVAVAESPPRPGALWIVSNNRIRVRTTPNPG</sequence>
<comment type="caution">
    <text evidence="2">The sequence shown here is derived from an EMBL/GenBank/DDBJ whole genome shotgun (WGS) entry which is preliminary data.</text>
</comment>
<feature type="domain" description="DUF5615" evidence="1">
    <location>
        <begin position="1"/>
        <end position="96"/>
    </location>
</feature>
<proteinExistence type="predicted"/>
<evidence type="ECO:0000259" key="1">
    <source>
        <dbReference type="Pfam" id="PF18480"/>
    </source>
</evidence>
<name>A0A2T2XI97_9FIRM</name>
<dbReference type="Pfam" id="PF18480">
    <property type="entry name" value="DUF5615"/>
    <property type="match status" value="1"/>
</dbReference>
<evidence type="ECO:0000313" key="3">
    <source>
        <dbReference type="Proteomes" id="UP000242972"/>
    </source>
</evidence>